<keyword evidence="4 5" id="KW-0472">Membrane</keyword>
<protein>
    <submittedName>
        <fullName evidence="7">ABC-2 type transport system permease protein</fullName>
    </submittedName>
</protein>
<evidence type="ECO:0000259" key="6">
    <source>
        <dbReference type="Pfam" id="PF01061"/>
    </source>
</evidence>
<proteinExistence type="predicted"/>
<keyword evidence="3 5" id="KW-1133">Transmembrane helix</keyword>
<dbReference type="PANTHER" id="PTHR43027:SF2">
    <property type="entry name" value="TRANSPORT PERMEASE PROTEIN"/>
    <property type="match status" value="1"/>
</dbReference>
<dbReference type="InterPro" id="IPR013525">
    <property type="entry name" value="ABC2_TM"/>
</dbReference>
<comment type="subcellular location">
    <subcellularLocation>
        <location evidence="1">Membrane</location>
        <topology evidence="1">Multi-pass membrane protein</topology>
    </subcellularLocation>
</comment>
<evidence type="ECO:0000256" key="3">
    <source>
        <dbReference type="ARBA" id="ARBA00022989"/>
    </source>
</evidence>
<evidence type="ECO:0000256" key="2">
    <source>
        <dbReference type="ARBA" id="ARBA00022692"/>
    </source>
</evidence>
<keyword evidence="2 5" id="KW-0812">Transmembrane</keyword>
<dbReference type="EMBL" id="JAFBBK010000001">
    <property type="protein sequence ID" value="MBM7415442.1"/>
    <property type="molecule type" value="Genomic_DNA"/>
</dbReference>
<dbReference type="InterPro" id="IPR052902">
    <property type="entry name" value="ABC-2_transporter"/>
</dbReference>
<reference evidence="7 8" key="1">
    <citation type="submission" date="2021-01" db="EMBL/GenBank/DDBJ databases">
        <title>Genomics of switchgrass bacterial isolates.</title>
        <authorList>
            <person name="Shade A."/>
        </authorList>
    </citation>
    <scope>NUCLEOTIDE SEQUENCE [LARGE SCALE GENOMIC DNA]</scope>
    <source>
        <strain evidence="7 8">PvP111</strain>
    </source>
</reference>
<organism evidence="7 8">
    <name type="scientific">Rhodococcoides corynebacterioides</name>
    <dbReference type="NCBI Taxonomy" id="53972"/>
    <lineage>
        <taxon>Bacteria</taxon>
        <taxon>Bacillati</taxon>
        <taxon>Actinomycetota</taxon>
        <taxon>Actinomycetes</taxon>
        <taxon>Mycobacteriales</taxon>
        <taxon>Nocardiaceae</taxon>
        <taxon>Rhodococcoides</taxon>
    </lineage>
</organism>
<evidence type="ECO:0000256" key="4">
    <source>
        <dbReference type="ARBA" id="ARBA00023136"/>
    </source>
</evidence>
<gene>
    <name evidence="7" type="ORF">JOE42_002175</name>
</gene>
<evidence type="ECO:0000256" key="5">
    <source>
        <dbReference type="SAM" id="Phobius"/>
    </source>
</evidence>
<feature type="domain" description="ABC-2 type transporter transmembrane" evidence="6">
    <location>
        <begin position="5"/>
        <end position="183"/>
    </location>
</feature>
<feature type="transmembrane region" description="Helical" evidence="5">
    <location>
        <begin position="21"/>
        <end position="41"/>
    </location>
</feature>
<evidence type="ECO:0000313" key="7">
    <source>
        <dbReference type="EMBL" id="MBM7415442.1"/>
    </source>
</evidence>
<dbReference type="RefSeq" id="WP_204868486.1">
    <property type="nucleotide sequence ID" value="NZ_JAFBBK010000001.1"/>
</dbReference>
<keyword evidence="8" id="KW-1185">Reference proteome</keyword>
<feature type="transmembrane region" description="Helical" evidence="5">
    <location>
        <begin position="129"/>
        <end position="150"/>
    </location>
</feature>
<evidence type="ECO:0000313" key="8">
    <source>
        <dbReference type="Proteomes" id="UP000703038"/>
    </source>
</evidence>
<accession>A0ABS2KU22</accession>
<dbReference type="PANTHER" id="PTHR43027">
    <property type="entry name" value="DOXORUBICIN RESISTANCE ABC TRANSPORTER PERMEASE PROTEIN DRRC-RELATED"/>
    <property type="match status" value="1"/>
</dbReference>
<dbReference type="Pfam" id="PF01061">
    <property type="entry name" value="ABC2_membrane"/>
    <property type="match status" value="1"/>
</dbReference>
<feature type="transmembrane region" description="Helical" evidence="5">
    <location>
        <begin position="53"/>
        <end position="76"/>
    </location>
</feature>
<sequence length="261" mass="27177">MSTMTALSRAEFTLLGRNRVLLFNALVMPLVLPIVLLVVAGRDGGLTDAGVSAALEIFALFLLVFLVYYNLLSVYATRRDELVLKRLRTGESTDAQILLGPAVPSFLLTLLLGVIVGVVVVVLGGGTPVNVVLIAAALVGGAALFAALALITSAFTRNAEAAQITSLPVILLAMLGSSLLRDVVPESLADVVALTPMAAVSDLLNLGWFGTTSVGDATGVADSVGFASTFAEAGQPALVMFAWIAGSVLIARTHFRWEPRS</sequence>
<dbReference type="Proteomes" id="UP000703038">
    <property type="component" value="Unassembled WGS sequence"/>
</dbReference>
<evidence type="ECO:0000256" key="1">
    <source>
        <dbReference type="ARBA" id="ARBA00004141"/>
    </source>
</evidence>
<comment type="caution">
    <text evidence="7">The sequence shown here is derived from an EMBL/GenBank/DDBJ whole genome shotgun (WGS) entry which is preliminary data.</text>
</comment>
<name>A0ABS2KU22_9NOCA</name>
<feature type="transmembrane region" description="Helical" evidence="5">
    <location>
        <begin position="97"/>
        <end position="123"/>
    </location>
</feature>